<comment type="caution">
    <text evidence="4">The sequence shown here is derived from an EMBL/GenBank/DDBJ whole genome shotgun (WGS) entry which is preliminary data.</text>
</comment>
<keyword evidence="2" id="KW-0178">Competence</keyword>
<keyword evidence="5" id="KW-1185">Reference proteome</keyword>
<evidence type="ECO:0000256" key="2">
    <source>
        <dbReference type="ARBA" id="ARBA00023287"/>
    </source>
</evidence>
<protein>
    <submittedName>
        <fullName evidence="4">Prepilin-type N-terminal cleavage/methylation domain-containing protein</fullName>
    </submittedName>
</protein>
<feature type="transmembrane region" description="Helical" evidence="3">
    <location>
        <begin position="30"/>
        <end position="51"/>
    </location>
</feature>
<evidence type="ECO:0000256" key="3">
    <source>
        <dbReference type="SAM" id="Phobius"/>
    </source>
</evidence>
<keyword evidence="3" id="KW-0812">Transmembrane</keyword>
<dbReference type="InterPro" id="IPR012902">
    <property type="entry name" value="N_methyl_site"/>
</dbReference>
<comment type="subcellular location">
    <subcellularLocation>
        <location evidence="1">Cell surface</location>
    </subcellularLocation>
</comment>
<organism evidence="4 5">
    <name type="scientific">Exiguobacterium mexicanum</name>
    <dbReference type="NCBI Taxonomy" id="340146"/>
    <lineage>
        <taxon>Bacteria</taxon>
        <taxon>Bacillati</taxon>
        <taxon>Bacillota</taxon>
        <taxon>Bacilli</taxon>
        <taxon>Bacillales</taxon>
        <taxon>Bacillales Family XII. Incertae Sedis</taxon>
        <taxon>Exiguobacterium</taxon>
    </lineage>
</organism>
<dbReference type="NCBIfam" id="TIGR02532">
    <property type="entry name" value="IV_pilin_GFxxxE"/>
    <property type="match status" value="1"/>
</dbReference>
<gene>
    <name evidence="4" type="ORF">QR695_10015</name>
</gene>
<dbReference type="RefSeq" id="WP_165569415.1">
    <property type="nucleotide sequence ID" value="NZ_CP183077.1"/>
</dbReference>
<dbReference type="EMBL" id="JASWER010000007">
    <property type="protein sequence ID" value="MDL5377339.1"/>
    <property type="molecule type" value="Genomic_DNA"/>
</dbReference>
<accession>A0ABT7MQ54</accession>
<evidence type="ECO:0000256" key="1">
    <source>
        <dbReference type="ARBA" id="ARBA00004241"/>
    </source>
</evidence>
<reference evidence="4 5" key="1">
    <citation type="submission" date="2023-06" db="EMBL/GenBank/DDBJ databases">
        <title>Influencing factors and mechanism of Cr(VI) reduction by facultative anaerobic Exiguobacterium sp. PY14.</title>
        <authorList>
            <person name="Zou L."/>
        </authorList>
    </citation>
    <scope>NUCLEOTIDE SEQUENCE [LARGE SCALE GENOMIC DNA]</scope>
    <source>
        <strain evidence="4 5">PY14</strain>
    </source>
</reference>
<evidence type="ECO:0000313" key="4">
    <source>
        <dbReference type="EMBL" id="MDL5377339.1"/>
    </source>
</evidence>
<dbReference type="Proteomes" id="UP001230807">
    <property type="component" value="Unassembled WGS sequence"/>
</dbReference>
<sequence length="160" mass="18065">MPRTRADAKQSVTATFACRRFDSGFTLLEVSLTMLIIPLFIGLMVHFLVLGQAFYEQPRAKVQTTPQLMVRKLFESRDCDVVSGRLVGTHVRPDGTTWTWTLKQIDRNLVMVGDGGGNLLFLRGIEAYRVEPVGEGFRIQWNDATGPREKNVMCMRADTL</sequence>
<proteinExistence type="predicted"/>
<evidence type="ECO:0000313" key="5">
    <source>
        <dbReference type="Proteomes" id="UP001230807"/>
    </source>
</evidence>
<name>A0ABT7MQ54_9BACL</name>
<keyword evidence="3" id="KW-0472">Membrane</keyword>
<keyword evidence="3" id="KW-1133">Transmembrane helix</keyword>